<dbReference type="PANTHER" id="PTHR47816:SF4">
    <property type="entry name" value="RIBOSOMAL RNA SMALL SUBUNIT METHYLTRANSFERASE C"/>
    <property type="match status" value="1"/>
</dbReference>
<dbReference type="RefSeq" id="WP_282584511.1">
    <property type="nucleotide sequence ID" value="NZ_JAMOIM010000004.1"/>
</dbReference>
<protein>
    <submittedName>
        <fullName evidence="7">Class I SAM-dependent methyltransferase</fullName>
    </submittedName>
</protein>
<keyword evidence="1" id="KW-0963">Cytoplasm</keyword>
<dbReference type="InterPro" id="IPR002052">
    <property type="entry name" value="DNA_methylase_N6_adenine_CS"/>
</dbReference>
<dbReference type="PROSITE" id="PS00092">
    <property type="entry name" value="N6_MTASE"/>
    <property type="match status" value="1"/>
</dbReference>
<evidence type="ECO:0000313" key="8">
    <source>
        <dbReference type="Proteomes" id="UP001165667"/>
    </source>
</evidence>
<dbReference type="GO" id="GO:0006364">
    <property type="term" value="P:rRNA processing"/>
    <property type="evidence" value="ECO:0007669"/>
    <property type="project" value="UniProtKB-KW"/>
</dbReference>
<evidence type="ECO:0000256" key="5">
    <source>
        <dbReference type="ARBA" id="ARBA00022691"/>
    </source>
</evidence>
<dbReference type="Pfam" id="PF05175">
    <property type="entry name" value="MTS"/>
    <property type="match status" value="1"/>
</dbReference>
<gene>
    <name evidence="7" type="ORF">M8523_09040</name>
</gene>
<dbReference type="Gene3D" id="3.40.50.150">
    <property type="entry name" value="Vaccinia Virus protein VP39"/>
    <property type="match status" value="1"/>
</dbReference>
<keyword evidence="5" id="KW-0949">S-adenosyl-L-methionine</keyword>
<keyword evidence="4" id="KW-0808">Transferase</keyword>
<evidence type="ECO:0000313" key="7">
    <source>
        <dbReference type="EMBL" id="MCW6508168.1"/>
    </source>
</evidence>
<dbReference type="AlphaFoldDB" id="A0AA41Z099"/>
<feature type="domain" description="Methyltransferase small" evidence="6">
    <location>
        <begin position="138"/>
        <end position="301"/>
    </location>
</feature>
<organism evidence="7 8">
    <name type="scientific">Lichenifustis flavocetrariae</name>
    <dbReference type="NCBI Taxonomy" id="2949735"/>
    <lineage>
        <taxon>Bacteria</taxon>
        <taxon>Pseudomonadati</taxon>
        <taxon>Pseudomonadota</taxon>
        <taxon>Alphaproteobacteria</taxon>
        <taxon>Hyphomicrobiales</taxon>
        <taxon>Lichenihabitantaceae</taxon>
        <taxon>Lichenifustis</taxon>
    </lineage>
</organism>
<dbReference type="InterPro" id="IPR029063">
    <property type="entry name" value="SAM-dependent_MTases_sf"/>
</dbReference>
<evidence type="ECO:0000256" key="2">
    <source>
        <dbReference type="ARBA" id="ARBA00022552"/>
    </source>
</evidence>
<dbReference type="Proteomes" id="UP001165667">
    <property type="component" value="Unassembled WGS sequence"/>
</dbReference>
<dbReference type="CDD" id="cd02440">
    <property type="entry name" value="AdoMet_MTases"/>
    <property type="match status" value="1"/>
</dbReference>
<dbReference type="InterPro" id="IPR046977">
    <property type="entry name" value="RsmC/RlmG"/>
</dbReference>
<dbReference type="GO" id="GO:0008757">
    <property type="term" value="F:S-adenosylmethionine-dependent methyltransferase activity"/>
    <property type="evidence" value="ECO:0007669"/>
    <property type="project" value="InterPro"/>
</dbReference>
<keyword evidence="3 7" id="KW-0489">Methyltransferase</keyword>
<proteinExistence type="predicted"/>
<comment type="caution">
    <text evidence="7">The sequence shown here is derived from an EMBL/GenBank/DDBJ whole genome shotgun (WGS) entry which is preliminary data.</text>
</comment>
<sequence>MTDAACHGAYGQLPESLISLHSETVQFSPLIPGAAALEACMPASLDSFVMLAPPGTLERRYAIAQALRALAPGAPFHILAPKERGGARLVAELRALGCLVADVAKRHHRICSGTRPPTLTALEDTLAETGPRRVPPFDLWTQPGVFSWDRLDPGSALLMTHLPALSGHGADFGCGTGTLSRGVLTSPAVKSLLLIDIDRRAIEAARRNVEDPRVTFRWSDLQRPDNTLAKLDFVVMNPPFHEGGTEERSLGRTFIQRASESLRRGGRLWLTANRHLPYEGVIRTLFRTVTVAAEAGGYKIFEAVL</sequence>
<dbReference type="GO" id="GO:0008170">
    <property type="term" value="F:N-methyltransferase activity"/>
    <property type="evidence" value="ECO:0007669"/>
    <property type="project" value="UniProtKB-ARBA"/>
</dbReference>
<reference evidence="7" key="1">
    <citation type="submission" date="2022-05" db="EMBL/GenBank/DDBJ databases">
        <authorList>
            <person name="Pankratov T."/>
        </authorList>
    </citation>
    <scope>NUCLEOTIDE SEQUENCE</scope>
    <source>
        <strain evidence="7">BP6-180914</strain>
    </source>
</reference>
<dbReference type="InterPro" id="IPR007848">
    <property type="entry name" value="Small_mtfrase_dom"/>
</dbReference>
<dbReference type="PANTHER" id="PTHR47816">
    <property type="entry name" value="RIBOSOMAL RNA SMALL SUBUNIT METHYLTRANSFERASE C"/>
    <property type="match status" value="1"/>
</dbReference>
<evidence type="ECO:0000259" key="6">
    <source>
        <dbReference type="Pfam" id="PF05175"/>
    </source>
</evidence>
<evidence type="ECO:0000256" key="3">
    <source>
        <dbReference type="ARBA" id="ARBA00022603"/>
    </source>
</evidence>
<evidence type="ECO:0000256" key="4">
    <source>
        <dbReference type="ARBA" id="ARBA00022679"/>
    </source>
</evidence>
<keyword evidence="8" id="KW-1185">Reference proteome</keyword>
<dbReference type="GO" id="GO:0003676">
    <property type="term" value="F:nucleic acid binding"/>
    <property type="evidence" value="ECO:0007669"/>
    <property type="project" value="InterPro"/>
</dbReference>
<accession>A0AA41Z099</accession>
<dbReference type="SUPFAM" id="SSF53335">
    <property type="entry name" value="S-adenosyl-L-methionine-dependent methyltransferases"/>
    <property type="match status" value="1"/>
</dbReference>
<dbReference type="GO" id="GO:0032259">
    <property type="term" value="P:methylation"/>
    <property type="evidence" value="ECO:0007669"/>
    <property type="project" value="UniProtKB-KW"/>
</dbReference>
<name>A0AA41Z099_9HYPH</name>
<keyword evidence="2" id="KW-0698">rRNA processing</keyword>
<evidence type="ECO:0000256" key="1">
    <source>
        <dbReference type="ARBA" id="ARBA00022490"/>
    </source>
</evidence>
<dbReference type="EMBL" id="JAMOIM010000004">
    <property type="protein sequence ID" value="MCW6508168.1"/>
    <property type="molecule type" value="Genomic_DNA"/>
</dbReference>